<feature type="compositionally biased region" description="Basic and acidic residues" evidence="1">
    <location>
        <begin position="53"/>
        <end position="66"/>
    </location>
</feature>
<name>A0A5N5EYZ5_9ROSA</name>
<evidence type="ECO:0000313" key="3">
    <source>
        <dbReference type="Proteomes" id="UP000327157"/>
    </source>
</evidence>
<accession>A0A5N5EYZ5</accession>
<gene>
    <name evidence="2" type="ORF">D8674_031397</name>
</gene>
<feature type="region of interest" description="Disordered" evidence="1">
    <location>
        <begin position="46"/>
        <end position="66"/>
    </location>
</feature>
<evidence type="ECO:0000256" key="1">
    <source>
        <dbReference type="SAM" id="MobiDB-lite"/>
    </source>
</evidence>
<organism evidence="2 3">
    <name type="scientific">Pyrus ussuriensis x Pyrus communis</name>
    <dbReference type="NCBI Taxonomy" id="2448454"/>
    <lineage>
        <taxon>Eukaryota</taxon>
        <taxon>Viridiplantae</taxon>
        <taxon>Streptophyta</taxon>
        <taxon>Embryophyta</taxon>
        <taxon>Tracheophyta</taxon>
        <taxon>Spermatophyta</taxon>
        <taxon>Magnoliopsida</taxon>
        <taxon>eudicotyledons</taxon>
        <taxon>Gunneridae</taxon>
        <taxon>Pentapetalae</taxon>
        <taxon>rosids</taxon>
        <taxon>fabids</taxon>
        <taxon>Rosales</taxon>
        <taxon>Rosaceae</taxon>
        <taxon>Amygdaloideae</taxon>
        <taxon>Maleae</taxon>
        <taxon>Pyrus</taxon>
    </lineage>
</organism>
<reference evidence="2 3" key="3">
    <citation type="submission" date="2019-11" db="EMBL/GenBank/DDBJ databases">
        <title>A de novo genome assembly of a pear dwarfing rootstock.</title>
        <authorList>
            <person name="Wang F."/>
            <person name="Wang J."/>
            <person name="Li S."/>
            <person name="Zhang Y."/>
            <person name="Fang M."/>
            <person name="Ma L."/>
            <person name="Zhao Y."/>
            <person name="Jiang S."/>
        </authorList>
    </citation>
    <scope>NUCLEOTIDE SEQUENCE [LARGE SCALE GENOMIC DNA]</scope>
    <source>
        <strain evidence="2">S2</strain>
        <tissue evidence="2">Leaf</tissue>
    </source>
</reference>
<dbReference type="AlphaFoldDB" id="A0A5N5EYZ5"/>
<sequence>MINCLPPVKTRGWNVDASCFTRKLWSESSRFASKEEAEEIGMSIRIRSNSRNQKNDKIGSSHVDVT</sequence>
<proteinExistence type="predicted"/>
<dbReference type="EMBL" id="SMOL01000781">
    <property type="protein sequence ID" value="KAB2595947.1"/>
    <property type="molecule type" value="Genomic_DNA"/>
</dbReference>
<keyword evidence="3" id="KW-1185">Reference proteome</keyword>
<evidence type="ECO:0000313" key="2">
    <source>
        <dbReference type="EMBL" id="KAB2595947.1"/>
    </source>
</evidence>
<comment type="caution">
    <text evidence="2">The sequence shown here is derived from an EMBL/GenBank/DDBJ whole genome shotgun (WGS) entry which is preliminary data.</text>
</comment>
<reference evidence="3" key="2">
    <citation type="submission" date="2019-10" db="EMBL/GenBank/DDBJ databases">
        <title>A de novo genome assembly of a pear dwarfing rootstock.</title>
        <authorList>
            <person name="Wang F."/>
            <person name="Wang J."/>
            <person name="Li S."/>
            <person name="Zhang Y."/>
            <person name="Fang M."/>
            <person name="Ma L."/>
            <person name="Zhao Y."/>
            <person name="Jiang S."/>
        </authorList>
    </citation>
    <scope>NUCLEOTIDE SEQUENCE [LARGE SCALE GENOMIC DNA]</scope>
</reference>
<reference evidence="2 3" key="1">
    <citation type="submission" date="2019-09" db="EMBL/GenBank/DDBJ databases">
        <authorList>
            <person name="Ou C."/>
        </authorList>
    </citation>
    <scope>NUCLEOTIDE SEQUENCE [LARGE SCALE GENOMIC DNA]</scope>
    <source>
        <strain evidence="2">S2</strain>
        <tissue evidence="2">Leaf</tissue>
    </source>
</reference>
<dbReference type="Proteomes" id="UP000327157">
    <property type="component" value="Chromosome 7"/>
</dbReference>
<protein>
    <submittedName>
        <fullName evidence="2">Uncharacterized protein</fullName>
    </submittedName>
</protein>